<reference evidence="2" key="1">
    <citation type="submission" date="2022-01" db="EMBL/GenBank/DDBJ databases">
        <authorList>
            <person name="King R."/>
        </authorList>
    </citation>
    <scope>NUCLEOTIDE SEQUENCE</scope>
</reference>
<name>A0A9N9SFN9_PHACE</name>
<accession>A0A9N9SFN9</accession>
<dbReference type="OrthoDB" id="6107953at2759"/>
<organism evidence="2 3">
    <name type="scientific">Phaedon cochleariae</name>
    <name type="common">Mustard beetle</name>
    <dbReference type="NCBI Taxonomy" id="80249"/>
    <lineage>
        <taxon>Eukaryota</taxon>
        <taxon>Metazoa</taxon>
        <taxon>Ecdysozoa</taxon>
        <taxon>Arthropoda</taxon>
        <taxon>Hexapoda</taxon>
        <taxon>Insecta</taxon>
        <taxon>Pterygota</taxon>
        <taxon>Neoptera</taxon>
        <taxon>Endopterygota</taxon>
        <taxon>Coleoptera</taxon>
        <taxon>Polyphaga</taxon>
        <taxon>Cucujiformia</taxon>
        <taxon>Chrysomeloidea</taxon>
        <taxon>Chrysomelidae</taxon>
        <taxon>Chrysomelinae</taxon>
        <taxon>Chrysomelini</taxon>
        <taxon>Phaedon</taxon>
    </lineage>
</organism>
<feature type="compositionally biased region" description="Polar residues" evidence="1">
    <location>
        <begin position="172"/>
        <end position="185"/>
    </location>
</feature>
<protein>
    <submittedName>
        <fullName evidence="2">Uncharacterized protein</fullName>
    </submittedName>
</protein>
<keyword evidence="3" id="KW-1185">Reference proteome</keyword>
<dbReference type="AlphaFoldDB" id="A0A9N9SFN9"/>
<dbReference type="Proteomes" id="UP001153737">
    <property type="component" value="Chromosome 16"/>
</dbReference>
<evidence type="ECO:0000313" key="3">
    <source>
        <dbReference type="Proteomes" id="UP001153737"/>
    </source>
</evidence>
<sequence length="449" mass="49939">MSAATANKEGKKGQYKDYVNFLDNYKQERPHGVSEDPTEMSGKSFKDYMESYSTKLYQPVQPTFKKDTTTVKKEGEKLVKSEVFLQIDNETNTTRRITKTFHLNADHQKNSSEPSKTLRHTNSFKHNSVHQEENNIYENTKKSLRKTSSIKEKRRVFEENQEKVVKPKRTELSPNKNNVTTNIIKQQEENKTWLQSKPPSRSSEKKDYVGESAQPKAVESSPTVAIKHNAVTKTSQIATASCFVPPPPPAPPQPLTSAIAKVSTKPSEKANLHSVKKLAQSKAISIPERNRIDEIIQPEAIETKAVIKPSQTTPNTSTIPPPPPLPPATTKLSTNTKPVAFSKTVASSKPVGTQPAILTGRNTLPKIQSDSTDTAPKLDKNDPRVKKLVYGALREMYGTYHDKANDYLATLPKSRVKKNNGLDSIINSIASQGGLDKLSGRMNPKLEVE</sequence>
<dbReference type="EMBL" id="OU896722">
    <property type="protein sequence ID" value="CAG9817823.1"/>
    <property type="molecule type" value="Genomic_DNA"/>
</dbReference>
<evidence type="ECO:0000256" key="1">
    <source>
        <dbReference type="SAM" id="MobiDB-lite"/>
    </source>
</evidence>
<feature type="region of interest" description="Disordered" evidence="1">
    <location>
        <begin position="104"/>
        <end position="221"/>
    </location>
</feature>
<feature type="compositionally biased region" description="Basic and acidic residues" evidence="1">
    <location>
        <begin position="149"/>
        <end position="171"/>
    </location>
</feature>
<feature type="compositionally biased region" description="Polar residues" evidence="1">
    <location>
        <begin position="192"/>
        <end position="201"/>
    </location>
</feature>
<evidence type="ECO:0000313" key="2">
    <source>
        <dbReference type="EMBL" id="CAG9817823.1"/>
    </source>
</evidence>
<reference evidence="2" key="2">
    <citation type="submission" date="2022-10" db="EMBL/GenBank/DDBJ databases">
        <authorList>
            <consortium name="ENA_rothamsted_submissions"/>
            <consortium name="culmorum"/>
            <person name="King R."/>
        </authorList>
    </citation>
    <scope>NUCLEOTIDE SEQUENCE</scope>
</reference>
<gene>
    <name evidence="2" type="ORF">PHAECO_LOCUS5390</name>
</gene>
<proteinExistence type="predicted"/>